<dbReference type="InterPro" id="IPR001977">
    <property type="entry name" value="Depp_CoAkinase"/>
</dbReference>
<evidence type="ECO:0000256" key="5">
    <source>
        <dbReference type="HAMAP-Rule" id="MF_00376"/>
    </source>
</evidence>
<dbReference type="EMBL" id="NOXV01000256">
    <property type="protein sequence ID" value="OYQ37315.1"/>
    <property type="molecule type" value="Genomic_DNA"/>
</dbReference>
<gene>
    <name evidence="5" type="primary">coaE</name>
    <name evidence="7" type="ORF">CHU92_08445</name>
</gene>
<dbReference type="CDD" id="cd02022">
    <property type="entry name" value="DPCK"/>
    <property type="match status" value="1"/>
</dbReference>
<dbReference type="EC" id="2.7.1.24" evidence="5 6"/>
<keyword evidence="5" id="KW-0963">Cytoplasm</keyword>
<dbReference type="Proteomes" id="UP000216605">
    <property type="component" value="Unassembled WGS sequence"/>
</dbReference>
<dbReference type="PROSITE" id="PS51219">
    <property type="entry name" value="DPCK"/>
    <property type="match status" value="1"/>
</dbReference>
<dbReference type="Pfam" id="PF01121">
    <property type="entry name" value="CoaE"/>
    <property type="match status" value="1"/>
</dbReference>
<keyword evidence="2 5" id="KW-0547">Nucleotide-binding</keyword>
<dbReference type="AlphaFoldDB" id="A0A255Z8U9"/>
<dbReference type="RefSeq" id="WP_094414557.1">
    <property type="nucleotide sequence ID" value="NZ_NOXV01000256.1"/>
</dbReference>
<comment type="similarity">
    <text evidence="1 5">Belongs to the CoaE family.</text>
</comment>
<evidence type="ECO:0000256" key="2">
    <source>
        <dbReference type="ARBA" id="ARBA00022741"/>
    </source>
</evidence>
<dbReference type="GO" id="GO:0005737">
    <property type="term" value="C:cytoplasm"/>
    <property type="evidence" value="ECO:0007669"/>
    <property type="project" value="UniProtKB-SubCell"/>
</dbReference>
<dbReference type="PANTHER" id="PTHR10695:SF46">
    <property type="entry name" value="BIFUNCTIONAL COENZYME A SYNTHASE-RELATED"/>
    <property type="match status" value="1"/>
</dbReference>
<evidence type="ECO:0000313" key="7">
    <source>
        <dbReference type="EMBL" id="OYQ37315.1"/>
    </source>
</evidence>
<comment type="caution">
    <text evidence="7">The sequence shown here is derived from an EMBL/GenBank/DDBJ whole genome shotgun (WGS) entry which is preliminary data.</text>
</comment>
<keyword evidence="5 7" id="KW-0418">Kinase</keyword>
<dbReference type="InterPro" id="IPR027417">
    <property type="entry name" value="P-loop_NTPase"/>
</dbReference>
<dbReference type="GO" id="GO:0004140">
    <property type="term" value="F:dephospho-CoA kinase activity"/>
    <property type="evidence" value="ECO:0007669"/>
    <property type="project" value="UniProtKB-UniRule"/>
</dbReference>
<organism evidence="7 8">
    <name type="scientific">Flavobacterium cyanobacteriorum</name>
    <dbReference type="NCBI Taxonomy" id="2022802"/>
    <lineage>
        <taxon>Bacteria</taxon>
        <taxon>Pseudomonadati</taxon>
        <taxon>Bacteroidota</taxon>
        <taxon>Flavobacteriia</taxon>
        <taxon>Flavobacteriales</taxon>
        <taxon>Flavobacteriaceae</taxon>
        <taxon>Flavobacterium</taxon>
    </lineage>
</organism>
<keyword evidence="3 5" id="KW-0067">ATP-binding</keyword>
<comment type="function">
    <text evidence="5">Catalyzes the phosphorylation of the 3'-hydroxyl group of dephosphocoenzyme A to form coenzyme A.</text>
</comment>
<keyword evidence="5" id="KW-0808">Transferase</keyword>
<comment type="subcellular location">
    <subcellularLocation>
        <location evidence="5">Cytoplasm</location>
    </subcellularLocation>
</comment>
<evidence type="ECO:0000256" key="4">
    <source>
        <dbReference type="ARBA" id="ARBA00022993"/>
    </source>
</evidence>
<dbReference type="Gene3D" id="3.40.50.300">
    <property type="entry name" value="P-loop containing nucleotide triphosphate hydrolases"/>
    <property type="match status" value="1"/>
</dbReference>
<evidence type="ECO:0000313" key="8">
    <source>
        <dbReference type="Proteomes" id="UP000216605"/>
    </source>
</evidence>
<protein>
    <recommendedName>
        <fullName evidence="5 6">Dephospho-CoA kinase</fullName>
        <ecNumber evidence="5 6">2.7.1.24</ecNumber>
    </recommendedName>
    <alternativeName>
        <fullName evidence="5">Dephosphocoenzyme A kinase</fullName>
    </alternativeName>
</protein>
<sequence length="194" mass="21821">MKTSIIGLTGGIGSGKSTVAALFGSLGVPVYIADDEAKKILNLPETAQELATEFGDGVFTEGLPDRKKLAKIVFTDPEKLARLNNIIHPKVSAHFKEWVRQNKAKFVIKEAAILFETGSYRDCDMIILVTSPDDLKVARVRARDHVTEAEVHRRMANQWIDEKKIPLSDYIINNVELKDTLRQVKDIYEKLQKM</sequence>
<evidence type="ECO:0000256" key="1">
    <source>
        <dbReference type="ARBA" id="ARBA00009018"/>
    </source>
</evidence>
<accession>A0A255Z8U9</accession>
<dbReference type="GO" id="GO:0015937">
    <property type="term" value="P:coenzyme A biosynthetic process"/>
    <property type="evidence" value="ECO:0007669"/>
    <property type="project" value="UniProtKB-UniRule"/>
</dbReference>
<evidence type="ECO:0000256" key="3">
    <source>
        <dbReference type="ARBA" id="ARBA00022840"/>
    </source>
</evidence>
<keyword evidence="8" id="KW-1185">Reference proteome</keyword>
<dbReference type="GO" id="GO:0005524">
    <property type="term" value="F:ATP binding"/>
    <property type="evidence" value="ECO:0007669"/>
    <property type="project" value="UniProtKB-UniRule"/>
</dbReference>
<dbReference type="HAMAP" id="MF_00376">
    <property type="entry name" value="Dephospho_CoA_kinase"/>
    <property type="match status" value="1"/>
</dbReference>
<dbReference type="OrthoDB" id="9812943at2"/>
<dbReference type="NCBIfam" id="TIGR00152">
    <property type="entry name" value="dephospho-CoA kinase"/>
    <property type="match status" value="1"/>
</dbReference>
<comment type="catalytic activity">
    <reaction evidence="5">
        <text>3'-dephospho-CoA + ATP = ADP + CoA + H(+)</text>
        <dbReference type="Rhea" id="RHEA:18245"/>
        <dbReference type="ChEBI" id="CHEBI:15378"/>
        <dbReference type="ChEBI" id="CHEBI:30616"/>
        <dbReference type="ChEBI" id="CHEBI:57287"/>
        <dbReference type="ChEBI" id="CHEBI:57328"/>
        <dbReference type="ChEBI" id="CHEBI:456216"/>
        <dbReference type="EC" id="2.7.1.24"/>
    </reaction>
</comment>
<evidence type="ECO:0000256" key="6">
    <source>
        <dbReference type="NCBIfam" id="TIGR00152"/>
    </source>
</evidence>
<dbReference type="PANTHER" id="PTHR10695">
    <property type="entry name" value="DEPHOSPHO-COA KINASE-RELATED"/>
    <property type="match status" value="1"/>
</dbReference>
<feature type="binding site" evidence="5">
    <location>
        <begin position="13"/>
        <end position="18"/>
    </location>
    <ligand>
        <name>ATP</name>
        <dbReference type="ChEBI" id="CHEBI:30616"/>
    </ligand>
</feature>
<reference evidence="7 8" key="1">
    <citation type="submission" date="2017-07" db="EMBL/GenBank/DDBJ databases">
        <title>Flavobacterium cyanobacteriorum sp. nov., isolated from cyanobacterial aggregates in a eutrophic lake.</title>
        <authorList>
            <person name="Cai H."/>
        </authorList>
    </citation>
    <scope>NUCLEOTIDE SEQUENCE [LARGE SCALE GENOMIC DNA]</scope>
    <source>
        <strain evidence="7 8">TH021</strain>
    </source>
</reference>
<name>A0A255Z8U9_9FLAO</name>
<dbReference type="SUPFAM" id="SSF52540">
    <property type="entry name" value="P-loop containing nucleoside triphosphate hydrolases"/>
    <property type="match status" value="1"/>
</dbReference>
<dbReference type="UniPathway" id="UPA00241">
    <property type="reaction ID" value="UER00356"/>
</dbReference>
<keyword evidence="4 5" id="KW-0173">Coenzyme A biosynthesis</keyword>
<proteinExistence type="inferred from homology"/>
<comment type="pathway">
    <text evidence="5">Cofactor biosynthesis; coenzyme A biosynthesis; CoA from (R)-pantothenate: step 5/5.</text>
</comment>